<comment type="caution">
    <text evidence="3">The sequence shown here is derived from an EMBL/GenBank/DDBJ whole genome shotgun (WGS) entry which is preliminary data.</text>
</comment>
<dbReference type="InterPro" id="IPR007921">
    <property type="entry name" value="CHAP_dom"/>
</dbReference>
<evidence type="ECO:0000256" key="1">
    <source>
        <dbReference type="SAM" id="SignalP"/>
    </source>
</evidence>
<sequence>MRTRRTFLVQSALALLTAVSARADDSWEALLKDAIGDANPITLGRIIPPESSPLWKEAHDQLDEARKARRPYDIARYFVTSLPPKFQTAWPEPNPARPTLANPLIVLFFASTRTQPAGDKTPWCSAFVNWCLQNASPSIAGTNSAASQSFISNAGWGTEVWNKRDSWPPSAARRGDIAVFTDRSDPAHGHVAFFDRATPRQPHHIDVLGGTNLIGTACIPST</sequence>
<proteinExistence type="predicted"/>
<feature type="domain" description="Peptidase C51" evidence="2">
    <location>
        <begin position="118"/>
        <end position="198"/>
    </location>
</feature>
<dbReference type="RefSeq" id="WP_164048282.1">
    <property type="nucleotide sequence ID" value="NZ_WUFV01000015.1"/>
</dbReference>
<dbReference type="EMBL" id="WUFV01000015">
    <property type="protein sequence ID" value="NEK17735.1"/>
    <property type="molecule type" value="Genomic_DNA"/>
</dbReference>
<protein>
    <submittedName>
        <fullName evidence="3">CHAP domain-containing protein</fullName>
    </submittedName>
</protein>
<feature type="chain" id="PRO_5029788605" evidence="1">
    <location>
        <begin position="24"/>
        <end position="222"/>
    </location>
</feature>
<organism evidence="3 4">
    <name type="scientific">Rhizobium leguminosarum</name>
    <dbReference type="NCBI Taxonomy" id="384"/>
    <lineage>
        <taxon>Bacteria</taxon>
        <taxon>Pseudomonadati</taxon>
        <taxon>Pseudomonadota</taxon>
        <taxon>Alphaproteobacteria</taxon>
        <taxon>Hyphomicrobiales</taxon>
        <taxon>Rhizobiaceae</taxon>
        <taxon>Rhizobium/Agrobacterium group</taxon>
        <taxon>Rhizobium</taxon>
    </lineage>
</organism>
<keyword evidence="1" id="KW-0732">Signal</keyword>
<reference evidence="3 4" key="1">
    <citation type="submission" date="2019-12" db="EMBL/GenBank/DDBJ databases">
        <title>Rhizobium genotypes associated with high levels of biological nitrogen fixation by grain legumes in a temperate-maritime cropping system.</title>
        <authorList>
            <person name="Maluk M."/>
            <person name="Francesc Ferrando Molina F."/>
            <person name="Lopez Del Egido L."/>
            <person name="Lafos M."/>
            <person name="Langarica-Fuentes A."/>
            <person name="Gebre Yohannes G."/>
            <person name="Young M.W."/>
            <person name="Martin P."/>
            <person name="Gantlett R."/>
            <person name="Kenicer G."/>
            <person name="Hawes C."/>
            <person name="Begg G.S."/>
            <person name="Quilliam R.S."/>
            <person name="Squire G.R."/>
            <person name="Poole P.S."/>
            <person name="Young P.W."/>
            <person name="Iannetta P.M."/>
            <person name="James E.K."/>
        </authorList>
    </citation>
    <scope>NUCLEOTIDE SEQUENCE [LARGE SCALE GENOMIC DNA]</scope>
    <source>
        <strain evidence="3 4">JHI54</strain>
    </source>
</reference>
<evidence type="ECO:0000313" key="3">
    <source>
        <dbReference type="EMBL" id="NEK17735.1"/>
    </source>
</evidence>
<dbReference type="Proteomes" id="UP000471705">
    <property type="component" value="Unassembled WGS sequence"/>
</dbReference>
<dbReference type="Pfam" id="PF05257">
    <property type="entry name" value="CHAP"/>
    <property type="match status" value="1"/>
</dbReference>
<evidence type="ECO:0000313" key="4">
    <source>
        <dbReference type="Proteomes" id="UP000471705"/>
    </source>
</evidence>
<gene>
    <name evidence="3" type="ORF">GR257_23190</name>
</gene>
<accession>A0A7K3VKR2</accession>
<evidence type="ECO:0000259" key="2">
    <source>
        <dbReference type="Pfam" id="PF05257"/>
    </source>
</evidence>
<dbReference type="AlphaFoldDB" id="A0A7K3VKR2"/>
<feature type="signal peptide" evidence="1">
    <location>
        <begin position="1"/>
        <end position="23"/>
    </location>
</feature>
<name>A0A7K3VKR2_RHILE</name>